<gene>
    <name evidence="1" type="ORF">H920_13241</name>
</gene>
<sequence>MNRSINTNHQEDLTEISVTICRADWSFLYQKADQVSGDMAQGNNYGQTSNGVADESPNMLVYRKITNDDILSLKTI</sequence>
<keyword evidence="2" id="KW-1185">Reference proteome</keyword>
<protein>
    <submittedName>
        <fullName evidence="1">Regulator of G-protein signaling 7</fullName>
    </submittedName>
</protein>
<dbReference type="EMBL" id="KN123358">
    <property type="protein sequence ID" value="KFO25480.1"/>
    <property type="molecule type" value="Genomic_DNA"/>
</dbReference>
<dbReference type="AlphaFoldDB" id="A0A091D5D3"/>
<dbReference type="Proteomes" id="UP000028990">
    <property type="component" value="Unassembled WGS sequence"/>
</dbReference>
<name>A0A091D5D3_FUKDA</name>
<organism evidence="1 2">
    <name type="scientific">Fukomys damarensis</name>
    <name type="common">Damaraland mole rat</name>
    <name type="synonym">Cryptomys damarensis</name>
    <dbReference type="NCBI Taxonomy" id="885580"/>
    <lineage>
        <taxon>Eukaryota</taxon>
        <taxon>Metazoa</taxon>
        <taxon>Chordata</taxon>
        <taxon>Craniata</taxon>
        <taxon>Vertebrata</taxon>
        <taxon>Euteleostomi</taxon>
        <taxon>Mammalia</taxon>
        <taxon>Eutheria</taxon>
        <taxon>Euarchontoglires</taxon>
        <taxon>Glires</taxon>
        <taxon>Rodentia</taxon>
        <taxon>Hystricomorpha</taxon>
        <taxon>Bathyergidae</taxon>
        <taxon>Fukomys</taxon>
    </lineage>
</organism>
<reference evidence="1 2" key="1">
    <citation type="submission" date="2013-11" db="EMBL/GenBank/DDBJ databases">
        <title>The Damaraland mole rat (Fukomys damarensis) genome and evolution of African mole rats.</title>
        <authorList>
            <person name="Gladyshev V.N."/>
            <person name="Fang X."/>
        </authorList>
    </citation>
    <scope>NUCLEOTIDE SEQUENCE [LARGE SCALE GENOMIC DNA]</scope>
    <source>
        <tissue evidence="1">Liver</tissue>
    </source>
</reference>
<proteinExistence type="predicted"/>
<evidence type="ECO:0000313" key="1">
    <source>
        <dbReference type="EMBL" id="KFO25480.1"/>
    </source>
</evidence>
<accession>A0A091D5D3</accession>
<evidence type="ECO:0000313" key="2">
    <source>
        <dbReference type="Proteomes" id="UP000028990"/>
    </source>
</evidence>